<evidence type="ECO:0000313" key="3">
    <source>
        <dbReference type="Proteomes" id="UP000287033"/>
    </source>
</evidence>
<dbReference type="EMBL" id="BEZZ01044437">
    <property type="protein sequence ID" value="GCC40794.1"/>
    <property type="molecule type" value="Genomic_DNA"/>
</dbReference>
<reference evidence="2 3" key="1">
    <citation type="journal article" date="2018" name="Nat. Ecol. Evol.">
        <title>Shark genomes provide insights into elasmobranch evolution and the origin of vertebrates.</title>
        <authorList>
            <person name="Hara Y"/>
            <person name="Yamaguchi K"/>
            <person name="Onimaru K"/>
            <person name="Kadota M"/>
            <person name="Koyanagi M"/>
            <person name="Keeley SD"/>
            <person name="Tatsumi K"/>
            <person name="Tanaka K"/>
            <person name="Motone F"/>
            <person name="Kageyama Y"/>
            <person name="Nozu R"/>
            <person name="Adachi N"/>
            <person name="Nishimura O"/>
            <person name="Nakagawa R"/>
            <person name="Tanegashima C"/>
            <person name="Kiyatake I"/>
            <person name="Matsumoto R"/>
            <person name="Murakumo K"/>
            <person name="Nishida K"/>
            <person name="Terakita A"/>
            <person name="Kuratani S"/>
            <person name="Sato K"/>
            <person name="Hyodo S Kuraku.S."/>
        </authorList>
    </citation>
    <scope>NUCLEOTIDE SEQUENCE [LARGE SCALE GENOMIC DNA]</scope>
</reference>
<accession>A0A401TDS4</accession>
<keyword evidence="3" id="KW-1185">Reference proteome</keyword>
<feature type="compositionally biased region" description="Basic and acidic residues" evidence="1">
    <location>
        <begin position="50"/>
        <end position="61"/>
    </location>
</feature>
<organism evidence="2 3">
    <name type="scientific">Chiloscyllium punctatum</name>
    <name type="common">Brownbanded bambooshark</name>
    <name type="synonym">Hemiscyllium punctatum</name>
    <dbReference type="NCBI Taxonomy" id="137246"/>
    <lineage>
        <taxon>Eukaryota</taxon>
        <taxon>Metazoa</taxon>
        <taxon>Chordata</taxon>
        <taxon>Craniata</taxon>
        <taxon>Vertebrata</taxon>
        <taxon>Chondrichthyes</taxon>
        <taxon>Elasmobranchii</taxon>
        <taxon>Galeomorphii</taxon>
        <taxon>Galeoidea</taxon>
        <taxon>Orectolobiformes</taxon>
        <taxon>Hemiscylliidae</taxon>
        <taxon>Chiloscyllium</taxon>
    </lineage>
</organism>
<gene>
    <name evidence="2" type="ORF">chiPu_0024703</name>
</gene>
<name>A0A401TDS4_CHIPU</name>
<comment type="caution">
    <text evidence="2">The sequence shown here is derived from an EMBL/GenBank/DDBJ whole genome shotgun (WGS) entry which is preliminary data.</text>
</comment>
<evidence type="ECO:0000256" key="1">
    <source>
        <dbReference type="SAM" id="MobiDB-lite"/>
    </source>
</evidence>
<feature type="region of interest" description="Disordered" evidence="1">
    <location>
        <begin position="50"/>
        <end position="111"/>
    </location>
</feature>
<sequence>MGACGRDFVMAHYTRRFQRSGPPLHMSDVIVLQWWLSVARGLPSHWMVTERRGGRSDDRQHPRPMAGQLSAPLSTPSNGETVTRARRLRSQRRSALWGGTGRKARPIATGD</sequence>
<proteinExistence type="predicted"/>
<feature type="compositionally biased region" description="Polar residues" evidence="1">
    <location>
        <begin position="71"/>
        <end position="81"/>
    </location>
</feature>
<protein>
    <submittedName>
        <fullName evidence="2">Uncharacterized protein</fullName>
    </submittedName>
</protein>
<evidence type="ECO:0000313" key="2">
    <source>
        <dbReference type="EMBL" id="GCC40794.1"/>
    </source>
</evidence>
<dbReference type="AlphaFoldDB" id="A0A401TDS4"/>
<dbReference type="Proteomes" id="UP000287033">
    <property type="component" value="Unassembled WGS sequence"/>
</dbReference>